<evidence type="ECO:0000313" key="2">
    <source>
        <dbReference type="EMBL" id="CAG8581105.1"/>
    </source>
</evidence>
<dbReference type="SUPFAM" id="SSF81383">
    <property type="entry name" value="F-box domain"/>
    <property type="match status" value="1"/>
</dbReference>
<dbReference type="Proteomes" id="UP000789342">
    <property type="component" value="Unassembled WGS sequence"/>
</dbReference>
<dbReference type="PROSITE" id="PS50181">
    <property type="entry name" value="FBOX"/>
    <property type="match status" value="1"/>
</dbReference>
<dbReference type="AlphaFoldDB" id="A0A9N9BYF2"/>
<reference evidence="2" key="1">
    <citation type="submission" date="2021-06" db="EMBL/GenBank/DDBJ databases">
        <authorList>
            <person name="Kallberg Y."/>
            <person name="Tangrot J."/>
            <person name="Rosling A."/>
        </authorList>
    </citation>
    <scope>NUCLEOTIDE SEQUENCE</scope>
    <source>
        <strain evidence="2">CL551</strain>
    </source>
</reference>
<sequence>MINHSNILPPPTLTSIPIELYSSIFSYLPLHDLHFHLANTCKLFHTLIPQYILSALHKNLSNHPSLVKYNSKVTVEKNRLLITLVAKKEPFEVYPWSINMALCKEVNKVIRKIVKVVEHKERGMKLTWLSC</sequence>
<dbReference type="OrthoDB" id="2348062at2759"/>
<organism evidence="2 3">
    <name type="scientific">Acaulospora morrowiae</name>
    <dbReference type="NCBI Taxonomy" id="94023"/>
    <lineage>
        <taxon>Eukaryota</taxon>
        <taxon>Fungi</taxon>
        <taxon>Fungi incertae sedis</taxon>
        <taxon>Mucoromycota</taxon>
        <taxon>Glomeromycotina</taxon>
        <taxon>Glomeromycetes</taxon>
        <taxon>Diversisporales</taxon>
        <taxon>Acaulosporaceae</taxon>
        <taxon>Acaulospora</taxon>
    </lineage>
</organism>
<evidence type="ECO:0000259" key="1">
    <source>
        <dbReference type="PROSITE" id="PS50181"/>
    </source>
</evidence>
<comment type="caution">
    <text evidence="2">The sequence shown here is derived from an EMBL/GenBank/DDBJ whole genome shotgun (WGS) entry which is preliminary data.</text>
</comment>
<dbReference type="EMBL" id="CAJVPV010004896">
    <property type="protein sequence ID" value="CAG8581105.1"/>
    <property type="molecule type" value="Genomic_DNA"/>
</dbReference>
<proteinExistence type="predicted"/>
<protein>
    <submittedName>
        <fullName evidence="2">11969_t:CDS:1</fullName>
    </submittedName>
</protein>
<feature type="domain" description="F-box" evidence="1">
    <location>
        <begin position="10"/>
        <end position="60"/>
    </location>
</feature>
<gene>
    <name evidence="2" type="ORF">AMORRO_LOCUS6915</name>
</gene>
<accession>A0A9N9BYF2</accession>
<dbReference type="InterPro" id="IPR036047">
    <property type="entry name" value="F-box-like_dom_sf"/>
</dbReference>
<dbReference type="Pfam" id="PF00646">
    <property type="entry name" value="F-box"/>
    <property type="match status" value="1"/>
</dbReference>
<name>A0A9N9BYF2_9GLOM</name>
<keyword evidence="3" id="KW-1185">Reference proteome</keyword>
<evidence type="ECO:0000313" key="3">
    <source>
        <dbReference type="Proteomes" id="UP000789342"/>
    </source>
</evidence>
<dbReference type="InterPro" id="IPR001810">
    <property type="entry name" value="F-box_dom"/>
</dbReference>